<evidence type="ECO:0000256" key="1">
    <source>
        <dbReference type="ARBA" id="ARBA00001947"/>
    </source>
</evidence>
<evidence type="ECO:0000313" key="17">
    <source>
        <dbReference type="EMBL" id="SEP98550.1"/>
    </source>
</evidence>
<dbReference type="RefSeq" id="WP_162273513.1">
    <property type="nucleotide sequence ID" value="NZ_FOFO01000013.1"/>
</dbReference>
<evidence type="ECO:0000256" key="12">
    <source>
        <dbReference type="ARBA" id="ARBA00048348"/>
    </source>
</evidence>
<evidence type="ECO:0000256" key="5">
    <source>
        <dbReference type="ARBA" id="ARBA00023239"/>
    </source>
</evidence>
<dbReference type="Pfam" id="PF20686">
    <property type="entry name" value="CsoSCA_cat"/>
    <property type="match status" value="1"/>
</dbReference>
<evidence type="ECO:0000256" key="10">
    <source>
        <dbReference type="ARBA" id="ARBA00024121"/>
    </source>
</evidence>
<name>A0A1H9CBE3_9GAMM</name>
<reference evidence="17 18" key="1">
    <citation type="submission" date="2016-10" db="EMBL/GenBank/DDBJ databases">
        <authorList>
            <person name="de Groot N.N."/>
        </authorList>
    </citation>
    <scope>NUCLEOTIDE SEQUENCE [LARGE SCALE GENOMIC DNA]</scope>
    <source>
        <strain evidence="17 18">B7-7</strain>
    </source>
</reference>
<keyword evidence="3" id="KW-0479">Metal-binding</keyword>
<dbReference type="InterPro" id="IPR048620">
    <property type="entry name" value="CsoSCA_C"/>
</dbReference>
<evidence type="ECO:0000256" key="9">
    <source>
        <dbReference type="ARBA" id="ARBA00024021"/>
    </source>
</evidence>
<evidence type="ECO:0000256" key="2">
    <source>
        <dbReference type="ARBA" id="ARBA00012925"/>
    </source>
</evidence>
<comment type="cofactor">
    <cofactor evidence="1">
        <name>Zn(2+)</name>
        <dbReference type="ChEBI" id="CHEBI:29105"/>
    </cofactor>
</comment>
<dbReference type="GO" id="GO:0031470">
    <property type="term" value="C:carboxysome"/>
    <property type="evidence" value="ECO:0007669"/>
    <property type="project" value="UniProtKB-SubCell"/>
</dbReference>
<dbReference type="InterPro" id="IPR043065">
    <property type="entry name" value="CsoSCA_N_sf"/>
</dbReference>
<dbReference type="GO" id="GO:0015977">
    <property type="term" value="P:carbon fixation"/>
    <property type="evidence" value="ECO:0007669"/>
    <property type="project" value="UniProtKB-UniRule"/>
</dbReference>
<keyword evidence="18" id="KW-1185">Reference proteome</keyword>
<dbReference type="InterPro" id="IPR048619">
    <property type="entry name" value="CsoSCA_N"/>
</dbReference>
<keyword evidence="11" id="KW-1283">Bacterial microcompartment</keyword>
<evidence type="ECO:0000256" key="3">
    <source>
        <dbReference type="ARBA" id="ARBA00022723"/>
    </source>
</evidence>
<dbReference type="NCBIfam" id="TIGR02701">
    <property type="entry name" value="shell_carb_anhy"/>
    <property type="match status" value="1"/>
</dbReference>
<dbReference type="InterPro" id="IPR014074">
    <property type="entry name" value="Carboxysome_shell_carb_anhy"/>
</dbReference>
<organism evidence="17 18">
    <name type="scientific">Ectothiorhodospira magna</name>
    <dbReference type="NCBI Taxonomy" id="867345"/>
    <lineage>
        <taxon>Bacteria</taxon>
        <taxon>Pseudomonadati</taxon>
        <taxon>Pseudomonadota</taxon>
        <taxon>Gammaproteobacteria</taxon>
        <taxon>Chromatiales</taxon>
        <taxon>Ectothiorhodospiraceae</taxon>
        <taxon>Ectothiorhodospira</taxon>
    </lineage>
</organism>
<dbReference type="Proteomes" id="UP000199496">
    <property type="component" value="Unassembled WGS sequence"/>
</dbReference>
<evidence type="ECO:0000313" key="18">
    <source>
        <dbReference type="Proteomes" id="UP000199496"/>
    </source>
</evidence>
<feature type="domain" description="Carboxysome Shell Carbonic Anhydrase catalytic" evidence="15">
    <location>
        <begin position="127"/>
        <end position="357"/>
    </location>
</feature>
<dbReference type="Pfam" id="PF20687">
    <property type="entry name" value="CsoSCA_N"/>
    <property type="match status" value="1"/>
</dbReference>
<dbReference type="InterPro" id="IPR043066">
    <property type="entry name" value="CsoSCA_C_sf"/>
</dbReference>
<dbReference type="GO" id="GO:0004089">
    <property type="term" value="F:carbonate dehydratase activity"/>
    <property type="evidence" value="ECO:0007669"/>
    <property type="project" value="UniProtKB-UniRule"/>
</dbReference>
<dbReference type="Gene3D" id="3.30.1330.140">
    <property type="entry name" value="Carboxysome Shell Carbonic Anhydrase, C-terminal domain"/>
    <property type="match status" value="1"/>
</dbReference>
<dbReference type="EC" id="4.2.1.1" evidence="2 13"/>
<sequence length="482" mass="53495">MNPESEIIDHIPTHQVHHPLADLLAHRRLRAFEQVFESKLQALIPTLQDMQYQAMGPDHASRIQAMARERLGFELPVEVLERAWIGGLDVRLLYAHGIFRILALMVEGAWRDTPASVPDMESVLGDLLDCDVHAMVMSACPDGRLMGLKRLILRLPGLQVRPCARVGGLFDVDSQVDHWRFCELLRHLEGVPVPASVPSRYLKVCVYHFRSTEPEEACLELGGGLEMQVRLLLDRLRAFREAVGAGLSRLPPVETLLIGVDTDTDGIRLHVPDAAGRLDAGVFIDSRTLYRQTLSVEPRVASLRLYQTLHETVRGHGPASQPPREGLIRVMASVLQGNLCQLDYLRLYRDGRHAQGGRSERLVIVGDALDEVQLRNLAWCVGAGPMEVMGEALDLGVRGILNGEAARLGLPVPILVHRRYDAKVEGSREREAARCLDICRAIEDRYAALALKGGLVCQGVLRARDAGGTLEFLAPERELFRG</sequence>
<comment type="catalytic activity">
    <reaction evidence="12">
        <text>hydrogencarbonate + H(+) = CO2 + H2O</text>
        <dbReference type="Rhea" id="RHEA:10748"/>
        <dbReference type="ChEBI" id="CHEBI:15377"/>
        <dbReference type="ChEBI" id="CHEBI:15378"/>
        <dbReference type="ChEBI" id="CHEBI:16526"/>
        <dbReference type="ChEBI" id="CHEBI:17544"/>
        <dbReference type="EC" id="4.2.1.1"/>
    </reaction>
</comment>
<evidence type="ECO:0000256" key="13">
    <source>
        <dbReference type="NCBIfam" id="TIGR02701"/>
    </source>
</evidence>
<protein>
    <recommendedName>
        <fullName evidence="10 13">Carboxysome shell carbonic anhydrase</fullName>
        <ecNumber evidence="2 13">4.2.1.1</ecNumber>
    </recommendedName>
</protein>
<keyword evidence="6" id="KW-0120">Carbon dioxide fixation</keyword>
<comment type="similarity">
    <text evidence="9">Belongs to the beta-class carbonic anhydrase family. CsoSCA subfamily.</text>
</comment>
<dbReference type="InterPro" id="IPR048539">
    <property type="entry name" value="CsoSCA_cat"/>
</dbReference>
<feature type="domain" description="Carboxysome Shell Carbonic Anhydrase C-terminal" evidence="14">
    <location>
        <begin position="360"/>
        <end position="473"/>
    </location>
</feature>
<dbReference type="Pfam" id="PF08936">
    <property type="entry name" value="CsoSCA_C"/>
    <property type="match status" value="1"/>
</dbReference>
<dbReference type="AlphaFoldDB" id="A0A1H9CBE3"/>
<evidence type="ECO:0000256" key="6">
    <source>
        <dbReference type="ARBA" id="ARBA00023300"/>
    </source>
</evidence>
<accession>A0A1H9CBE3</accession>
<feature type="domain" description="Carboxysome Shell Carbonic Anhydrase N-terminal" evidence="16">
    <location>
        <begin position="18"/>
        <end position="107"/>
    </location>
</feature>
<gene>
    <name evidence="17" type="ORF">SAMN05421693_11327</name>
</gene>
<dbReference type="Gene3D" id="1.20.120.1310">
    <property type="entry name" value="Carboxysome Shell Carbonic Anhydrase, N-terminal helical domain"/>
    <property type="match status" value="1"/>
</dbReference>
<comment type="subcellular location">
    <subcellularLocation>
        <location evidence="7">Carboxysome</location>
    </subcellularLocation>
</comment>
<dbReference type="OrthoDB" id="544846at2"/>
<proteinExistence type="inferred from homology"/>
<dbReference type="EMBL" id="FOFO01000013">
    <property type="protein sequence ID" value="SEP98550.1"/>
    <property type="molecule type" value="Genomic_DNA"/>
</dbReference>
<keyword evidence="8" id="KW-1282">Carboxysome</keyword>
<keyword evidence="4" id="KW-0862">Zinc</keyword>
<evidence type="ECO:0000259" key="15">
    <source>
        <dbReference type="Pfam" id="PF20686"/>
    </source>
</evidence>
<dbReference type="STRING" id="867345.SAMN05421693_11327"/>
<evidence type="ECO:0000256" key="8">
    <source>
        <dbReference type="ARBA" id="ARBA00023669"/>
    </source>
</evidence>
<evidence type="ECO:0000256" key="4">
    <source>
        <dbReference type="ARBA" id="ARBA00022833"/>
    </source>
</evidence>
<keyword evidence="5" id="KW-0456">Lyase</keyword>
<evidence type="ECO:0000256" key="11">
    <source>
        <dbReference type="ARBA" id="ARBA00024446"/>
    </source>
</evidence>
<evidence type="ECO:0000256" key="7">
    <source>
        <dbReference type="ARBA" id="ARBA00023587"/>
    </source>
</evidence>
<evidence type="ECO:0000259" key="14">
    <source>
        <dbReference type="Pfam" id="PF08936"/>
    </source>
</evidence>
<dbReference type="GO" id="GO:0046872">
    <property type="term" value="F:metal ion binding"/>
    <property type="evidence" value="ECO:0007669"/>
    <property type="project" value="UniProtKB-KW"/>
</dbReference>
<evidence type="ECO:0000259" key="16">
    <source>
        <dbReference type="Pfam" id="PF20687"/>
    </source>
</evidence>